<dbReference type="InterPro" id="IPR033738">
    <property type="entry name" value="AsnB_N"/>
</dbReference>
<dbReference type="CDD" id="cd00712">
    <property type="entry name" value="AsnB"/>
    <property type="match status" value="1"/>
</dbReference>
<keyword evidence="5 9" id="KW-0067">ATP-binding</keyword>
<dbReference type="GO" id="GO:0005829">
    <property type="term" value="C:cytosol"/>
    <property type="evidence" value="ECO:0007669"/>
    <property type="project" value="TreeGrafter"/>
</dbReference>
<dbReference type="OrthoDB" id="9763290at2"/>
<dbReference type="SUPFAM" id="SSF52402">
    <property type="entry name" value="Adenine nucleotide alpha hydrolases-like"/>
    <property type="match status" value="1"/>
</dbReference>
<dbReference type="Gene3D" id="3.40.50.620">
    <property type="entry name" value="HUPs"/>
    <property type="match status" value="1"/>
</dbReference>
<gene>
    <name evidence="12" type="primary">asnB</name>
    <name evidence="12" type="ORF">FKR81_19665</name>
</gene>
<evidence type="ECO:0000256" key="2">
    <source>
        <dbReference type="ARBA" id="ARBA00005752"/>
    </source>
</evidence>
<feature type="site" description="Important for beta-aspartyl-AMP intermediate formation" evidence="10">
    <location>
        <position position="379"/>
    </location>
</feature>
<evidence type="ECO:0000313" key="12">
    <source>
        <dbReference type="EMBL" id="TWP50400.1"/>
    </source>
</evidence>
<keyword evidence="7" id="KW-0315">Glutamine amidotransferase</keyword>
<dbReference type="GO" id="GO:0004066">
    <property type="term" value="F:asparagine synthase (glutamine-hydrolyzing) activity"/>
    <property type="evidence" value="ECO:0007669"/>
    <property type="project" value="UniProtKB-EC"/>
</dbReference>
<dbReference type="SUPFAM" id="SSF56235">
    <property type="entry name" value="N-terminal nucleophile aminohydrolases (Ntn hydrolases)"/>
    <property type="match status" value="1"/>
</dbReference>
<dbReference type="InterPro" id="IPR051786">
    <property type="entry name" value="ASN_synthetase/amidase"/>
</dbReference>
<sequence length="619" mass="67752">MSGIVGWVDFDRDLGAEQGTVRRMADTLAHRGPDGAGEWAGGHAALGHRRLALRDVEGGAQPVTFEVGGTTAAVLVLDGAVTNHRELRRQLAGTGPFRRGDDAEVALRAYLEWGTAFVERLEGMFALAVWDVREQRLLLARDRLGVKPLTYARLPHGILFGSEPKAVLAHPAIEAEVDATGLRELFAHGKMPGTTVFRGVDELRPGHIAVQRREGPTQQRYWTLPAREHTDDLDTTVETVRSLLADAVESHLDADVEVACMLSGGIDSSALTALARQRAGSAGLSTFSLNFAGYAENFEPHPTMRATPDAPFATMVAEHVGTRHTEILLDTEGLSDLSAHETAMRSQDMPSPLGDMDVSLVLFFAALKKHGVSAVLSGETADELFNGYFWAYDPAHSNAHTFPWVSFERGHDAAAGGLGCSLIDRSLRLELDFLGYADQHYRDALREVPRLAGETTEEARAREITYLALTRWAPTHLDRADRLSMSAGVQLRAPFCDRALVEYVFNVPAAVKRVNGQEKGLLRTAVADLLPQAVLDRRKSAYPTTQEVRYGEFVRSRFVELMADGSAQVTPLLDIEATRAALQPGDAMGGAFAWVERASMEMVLQLENWLTQCDVRLRL</sequence>
<dbReference type="PANTHER" id="PTHR43284:SF1">
    <property type="entry name" value="ASPARAGINE SYNTHETASE"/>
    <property type="match status" value="1"/>
</dbReference>
<dbReference type="RefSeq" id="WP_146353562.1">
    <property type="nucleotide sequence ID" value="NZ_VOBR01000012.1"/>
</dbReference>
<evidence type="ECO:0000256" key="4">
    <source>
        <dbReference type="ARBA" id="ARBA00022741"/>
    </source>
</evidence>
<evidence type="ECO:0000256" key="5">
    <source>
        <dbReference type="ARBA" id="ARBA00022840"/>
    </source>
</evidence>
<keyword evidence="13" id="KW-1185">Reference proteome</keyword>
<evidence type="ECO:0000256" key="6">
    <source>
        <dbReference type="ARBA" id="ARBA00022888"/>
    </source>
</evidence>
<evidence type="ECO:0000256" key="3">
    <source>
        <dbReference type="ARBA" id="ARBA00012737"/>
    </source>
</evidence>
<dbReference type="PANTHER" id="PTHR43284">
    <property type="entry name" value="ASPARAGINE SYNTHETASE (GLUTAMINE-HYDROLYZING)"/>
    <property type="match status" value="1"/>
</dbReference>
<dbReference type="NCBIfam" id="TIGR01536">
    <property type="entry name" value="asn_synth_AEB"/>
    <property type="match status" value="1"/>
</dbReference>
<name>A0A563ERW9_9PSEU</name>
<dbReference type="Pfam" id="PF13537">
    <property type="entry name" value="GATase_7"/>
    <property type="match status" value="1"/>
</dbReference>
<reference evidence="12 13" key="1">
    <citation type="submission" date="2019-07" db="EMBL/GenBank/DDBJ databases">
        <title>Lentzea xizangensis sp. nov., isolated from Qinghai-Tibetan Plateau Soils.</title>
        <authorList>
            <person name="Huang J."/>
        </authorList>
    </citation>
    <scope>NUCLEOTIDE SEQUENCE [LARGE SCALE GENOMIC DNA]</scope>
    <source>
        <strain evidence="12 13">FXJ1.1311</strain>
    </source>
</reference>
<evidence type="ECO:0000256" key="10">
    <source>
        <dbReference type="PIRSR" id="PIRSR001589-3"/>
    </source>
</evidence>
<keyword evidence="12" id="KW-0436">Ligase</keyword>
<dbReference type="Proteomes" id="UP000316639">
    <property type="component" value="Unassembled WGS sequence"/>
</dbReference>
<comment type="caution">
    <text evidence="12">The sequence shown here is derived from an EMBL/GenBank/DDBJ whole genome shotgun (WGS) entry which is preliminary data.</text>
</comment>
<evidence type="ECO:0000256" key="7">
    <source>
        <dbReference type="ARBA" id="ARBA00022962"/>
    </source>
</evidence>
<dbReference type="Pfam" id="PF00733">
    <property type="entry name" value="Asn_synthase"/>
    <property type="match status" value="1"/>
</dbReference>
<protein>
    <recommendedName>
        <fullName evidence="3">asparagine synthase (glutamine-hydrolyzing)</fullName>
        <ecNumber evidence="3">6.3.5.4</ecNumber>
    </recommendedName>
</protein>
<accession>A0A563ERW9</accession>
<feature type="binding site" evidence="9">
    <location>
        <begin position="377"/>
        <end position="378"/>
    </location>
    <ligand>
        <name>ATP</name>
        <dbReference type="ChEBI" id="CHEBI:30616"/>
    </ligand>
</feature>
<dbReference type="InterPro" id="IPR006426">
    <property type="entry name" value="Asn_synth_AEB"/>
</dbReference>
<evidence type="ECO:0000256" key="8">
    <source>
        <dbReference type="ARBA" id="ARBA00048741"/>
    </source>
</evidence>
<dbReference type="EC" id="6.3.5.4" evidence="3"/>
<dbReference type="EMBL" id="VOBR01000012">
    <property type="protein sequence ID" value="TWP50400.1"/>
    <property type="molecule type" value="Genomic_DNA"/>
</dbReference>
<dbReference type="Gene3D" id="3.60.20.10">
    <property type="entry name" value="Glutamine Phosphoribosylpyrophosphate, subunit 1, domain 1"/>
    <property type="match status" value="1"/>
</dbReference>
<dbReference type="InterPro" id="IPR014729">
    <property type="entry name" value="Rossmann-like_a/b/a_fold"/>
</dbReference>
<dbReference type="InterPro" id="IPR017932">
    <property type="entry name" value="GATase_2_dom"/>
</dbReference>
<proteinExistence type="inferred from homology"/>
<organism evidence="12 13">
    <name type="scientific">Lentzea tibetensis</name>
    <dbReference type="NCBI Taxonomy" id="2591470"/>
    <lineage>
        <taxon>Bacteria</taxon>
        <taxon>Bacillati</taxon>
        <taxon>Actinomycetota</taxon>
        <taxon>Actinomycetes</taxon>
        <taxon>Pseudonocardiales</taxon>
        <taxon>Pseudonocardiaceae</taxon>
        <taxon>Lentzea</taxon>
    </lineage>
</organism>
<dbReference type="AlphaFoldDB" id="A0A563ERW9"/>
<dbReference type="PROSITE" id="PS51278">
    <property type="entry name" value="GATASE_TYPE_2"/>
    <property type="match status" value="1"/>
</dbReference>
<dbReference type="CDD" id="cd01991">
    <property type="entry name" value="Asn_synthase_B_C"/>
    <property type="match status" value="1"/>
</dbReference>
<keyword evidence="6" id="KW-0028">Amino-acid biosynthesis</keyword>
<feature type="binding site" evidence="9">
    <location>
        <position position="102"/>
    </location>
    <ligand>
        <name>L-glutamine</name>
        <dbReference type="ChEBI" id="CHEBI:58359"/>
    </ligand>
</feature>
<dbReference type="PIRSF" id="PIRSF001589">
    <property type="entry name" value="Asn_synthetase_glu-h"/>
    <property type="match status" value="1"/>
</dbReference>
<evidence type="ECO:0000313" key="13">
    <source>
        <dbReference type="Proteomes" id="UP000316639"/>
    </source>
</evidence>
<evidence type="ECO:0000259" key="11">
    <source>
        <dbReference type="PROSITE" id="PS51278"/>
    </source>
</evidence>
<keyword evidence="6" id="KW-0061">Asparagine biosynthesis</keyword>
<comment type="pathway">
    <text evidence="1">Amino-acid biosynthesis; L-asparagine biosynthesis; L-asparagine from L-aspartate (L-Gln route): step 1/1.</text>
</comment>
<dbReference type="InterPro" id="IPR029055">
    <property type="entry name" value="Ntn_hydrolases_N"/>
</dbReference>
<evidence type="ECO:0000256" key="9">
    <source>
        <dbReference type="PIRSR" id="PIRSR001589-2"/>
    </source>
</evidence>
<comment type="catalytic activity">
    <reaction evidence="8">
        <text>L-aspartate + L-glutamine + ATP + H2O = L-asparagine + L-glutamate + AMP + diphosphate + H(+)</text>
        <dbReference type="Rhea" id="RHEA:12228"/>
        <dbReference type="ChEBI" id="CHEBI:15377"/>
        <dbReference type="ChEBI" id="CHEBI:15378"/>
        <dbReference type="ChEBI" id="CHEBI:29985"/>
        <dbReference type="ChEBI" id="CHEBI:29991"/>
        <dbReference type="ChEBI" id="CHEBI:30616"/>
        <dbReference type="ChEBI" id="CHEBI:33019"/>
        <dbReference type="ChEBI" id="CHEBI:58048"/>
        <dbReference type="ChEBI" id="CHEBI:58359"/>
        <dbReference type="ChEBI" id="CHEBI:456215"/>
        <dbReference type="EC" id="6.3.5.4"/>
    </reaction>
</comment>
<feature type="domain" description="Glutamine amidotransferase type-2" evidence="11">
    <location>
        <begin position="2"/>
        <end position="214"/>
    </location>
</feature>
<comment type="similarity">
    <text evidence="2">Belongs to the asparagine synthetase family.</text>
</comment>
<keyword evidence="4 9" id="KW-0547">Nucleotide-binding</keyword>
<dbReference type="InterPro" id="IPR001962">
    <property type="entry name" value="Asn_synthase"/>
</dbReference>
<dbReference type="GO" id="GO:0006529">
    <property type="term" value="P:asparagine biosynthetic process"/>
    <property type="evidence" value="ECO:0007669"/>
    <property type="project" value="UniProtKB-KW"/>
</dbReference>
<evidence type="ECO:0000256" key="1">
    <source>
        <dbReference type="ARBA" id="ARBA00005187"/>
    </source>
</evidence>
<dbReference type="GO" id="GO:0005524">
    <property type="term" value="F:ATP binding"/>
    <property type="evidence" value="ECO:0007669"/>
    <property type="project" value="UniProtKB-KW"/>
</dbReference>